<evidence type="ECO:0000313" key="6">
    <source>
        <dbReference type="Proteomes" id="UP000606274"/>
    </source>
</evidence>
<name>A0A8T0AZS3_SILME</name>
<comment type="similarity">
    <text evidence="1">Belongs to the NATD1 family.</text>
</comment>
<dbReference type="AlphaFoldDB" id="A0A8T0AZS3"/>
<comment type="caution">
    <text evidence="5">The sequence shown here is derived from an EMBL/GenBank/DDBJ whole genome shotgun (WGS) entry which is preliminary data.</text>
</comment>
<evidence type="ECO:0000259" key="4">
    <source>
        <dbReference type="PROSITE" id="PS51729"/>
    </source>
</evidence>
<dbReference type="SUPFAM" id="SSF55729">
    <property type="entry name" value="Acyl-CoA N-acyltransferases (Nat)"/>
    <property type="match status" value="1"/>
</dbReference>
<dbReference type="Pfam" id="PF14542">
    <property type="entry name" value="Acetyltransf_CG"/>
    <property type="match status" value="1"/>
</dbReference>
<proteinExistence type="inferred from homology"/>
<gene>
    <name evidence="5" type="ORF">HF521_004700</name>
</gene>
<sequence>MGLCLMVSRNGVWTGARTLTRVQLCTSPFCVLSSEPYRVIHDREQRRFSIRLDHGGLVQSAVLKYSNTSDGHVHLLSTEVPEPFRGKGVAATLAKAAMDFVVEEKLKASISCWYIKKYVDENPHHGYQVHIED</sequence>
<dbReference type="InterPro" id="IPR045057">
    <property type="entry name" value="Gcn5-rel_NAT"/>
</dbReference>
<accession>A0A8T0AZS3</accession>
<keyword evidence="6" id="KW-1185">Reference proteome</keyword>
<dbReference type="PROSITE" id="PS51729">
    <property type="entry name" value="GNAT_YJDJ"/>
    <property type="match status" value="1"/>
</dbReference>
<evidence type="ECO:0000256" key="3">
    <source>
        <dbReference type="ARBA" id="ARBA00031876"/>
    </source>
</evidence>
<dbReference type="PANTHER" id="PTHR31435">
    <property type="entry name" value="PROTEIN NATD1"/>
    <property type="match status" value="1"/>
</dbReference>
<reference evidence="5" key="1">
    <citation type="submission" date="2020-08" db="EMBL/GenBank/DDBJ databases">
        <title>Chromosome-level assembly of Southern catfish (Silurus meridionalis) provides insights into visual adaptation to the nocturnal and benthic lifestyles.</title>
        <authorList>
            <person name="Zhang Y."/>
            <person name="Wang D."/>
            <person name="Peng Z."/>
        </authorList>
    </citation>
    <scope>NUCLEOTIDE SEQUENCE</scope>
    <source>
        <strain evidence="5">SWU-2019-XX</strain>
        <tissue evidence="5">Muscle</tissue>
    </source>
</reference>
<protein>
    <recommendedName>
        <fullName evidence="2">Protein NATD1</fullName>
    </recommendedName>
    <alternativeName>
        <fullName evidence="3">N-acetyltransferase domain-containing protein 1</fullName>
    </alternativeName>
</protein>
<dbReference type="EMBL" id="JABFDY010000014">
    <property type="protein sequence ID" value="KAF7698190.1"/>
    <property type="molecule type" value="Genomic_DNA"/>
</dbReference>
<organism evidence="5 6">
    <name type="scientific">Silurus meridionalis</name>
    <name type="common">Southern catfish</name>
    <name type="synonym">Silurus soldatovi meridionalis</name>
    <dbReference type="NCBI Taxonomy" id="175797"/>
    <lineage>
        <taxon>Eukaryota</taxon>
        <taxon>Metazoa</taxon>
        <taxon>Chordata</taxon>
        <taxon>Craniata</taxon>
        <taxon>Vertebrata</taxon>
        <taxon>Euteleostomi</taxon>
        <taxon>Actinopterygii</taxon>
        <taxon>Neopterygii</taxon>
        <taxon>Teleostei</taxon>
        <taxon>Ostariophysi</taxon>
        <taxon>Siluriformes</taxon>
        <taxon>Siluridae</taxon>
        <taxon>Silurus</taxon>
    </lineage>
</organism>
<feature type="domain" description="N-acetyltransferase" evidence="4">
    <location>
        <begin position="40"/>
        <end position="130"/>
    </location>
</feature>
<evidence type="ECO:0000313" key="5">
    <source>
        <dbReference type="EMBL" id="KAF7698190.1"/>
    </source>
</evidence>
<dbReference type="Proteomes" id="UP000606274">
    <property type="component" value="Unassembled WGS sequence"/>
</dbReference>
<dbReference type="Gene3D" id="3.40.630.30">
    <property type="match status" value="1"/>
</dbReference>
<evidence type="ECO:0000256" key="1">
    <source>
        <dbReference type="ARBA" id="ARBA00006233"/>
    </source>
</evidence>
<dbReference type="InterPro" id="IPR016181">
    <property type="entry name" value="Acyl_CoA_acyltransferase"/>
</dbReference>
<dbReference type="InterPro" id="IPR031165">
    <property type="entry name" value="GNAT_YJDJ"/>
</dbReference>
<evidence type="ECO:0000256" key="2">
    <source>
        <dbReference type="ARBA" id="ARBA00020243"/>
    </source>
</evidence>
<dbReference type="PANTHER" id="PTHR31435:SF9">
    <property type="entry name" value="PROTEIN NATD1"/>
    <property type="match status" value="1"/>
</dbReference>